<organism evidence="3 4">
    <name type="scientific">Upupa epops</name>
    <name type="common">Eurasian hoopoe</name>
    <dbReference type="NCBI Taxonomy" id="57439"/>
    <lineage>
        <taxon>Eukaryota</taxon>
        <taxon>Metazoa</taxon>
        <taxon>Chordata</taxon>
        <taxon>Craniata</taxon>
        <taxon>Vertebrata</taxon>
        <taxon>Euteleostomi</taxon>
        <taxon>Archelosauria</taxon>
        <taxon>Archosauria</taxon>
        <taxon>Dinosauria</taxon>
        <taxon>Saurischia</taxon>
        <taxon>Theropoda</taxon>
        <taxon>Coelurosauria</taxon>
        <taxon>Aves</taxon>
        <taxon>Neognathae</taxon>
        <taxon>Neoaves</taxon>
        <taxon>Telluraves</taxon>
        <taxon>Coraciimorphae</taxon>
        <taxon>Bucerotiformes</taxon>
        <taxon>Upupidae</taxon>
        <taxon>Upupa</taxon>
    </lineage>
</organism>
<feature type="region of interest" description="Disordered" evidence="1">
    <location>
        <begin position="1"/>
        <end position="52"/>
    </location>
</feature>
<feature type="region of interest" description="Disordered" evidence="1">
    <location>
        <begin position="69"/>
        <end position="121"/>
    </location>
</feature>
<dbReference type="GO" id="GO:0005730">
    <property type="term" value="C:nucleolus"/>
    <property type="evidence" value="ECO:0007669"/>
    <property type="project" value="TreeGrafter"/>
</dbReference>
<feature type="compositionally biased region" description="Basic and acidic residues" evidence="1">
    <location>
        <begin position="77"/>
        <end position="89"/>
    </location>
</feature>
<keyword evidence="4" id="KW-1185">Reference proteome</keyword>
<accession>A0A7K6AHM3</accession>
<dbReference type="PANTHER" id="PTHR32337:SF2">
    <property type="entry name" value="NUCLEOLAR PROTEIN 7"/>
    <property type="match status" value="1"/>
</dbReference>
<dbReference type="Proteomes" id="UP000544127">
    <property type="component" value="Unassembled WGS sequence"/>
</dbReference>
<reference evidence="3 4" key="1">
    <citation type="submission" date="2019-09" db="EMBL/GenBank/DDBJ databases">
        <title>Bird 10,000 Genomes (B10K) Project - Family phase.</title>
        <authorList>
            <person name="Zhang G."/>
        </authorList>
    </citation>
    <scope>NUCLEOTIDE SEQUENCE [LARGE SCALE GENOMIC DNA]</scope>
    <source>
        <strain evidence="3">B10K-DU-012-37</strain>
    </source>
</reference>
<name>A0A7K6AHM3_UPUEP</name>
<feature type="compositionally biased region" description="Basic and acidic residues" evidence="1">
    <location>
        <begin position="20"/>
        <end position="41"/>
    </location>
</feature>
<protein>
    <submittedName>
        <fullName evidence="3">NOL7 protein</fullName>
    </submittedName>
</protein>
<dbReference type="AlphaFoldDB" id="A0A7K6AHM3"/>
<dbReference type="InterPro" id="IPR012579">
    <property type="entry name" value="NOL7_C"/>
</dbReference>
<feature type="compositionally biased region" description="Basic residues" evidence="1">
    <location>
        <begin position="105"/>
        <end position="115"/>
    </location>
</feature>
<dbReference type="GO" id="GO:0003723">
    <property type="term" value="F:RNA binding"/>
    <property type="evidence" value="ECO:0007669"/>
    <property type="project" value="TreeGrafter"/>
</dbReference>
<comment type="caution">
    <text evidence="3">The sequence shown here is derived from an EMBL/GenBank/DDBJ whole genome shotgun (WGS) entry which is preliminary data.</text>
</comment>
<feature type="non-terminal residue" evidence="3">
    <location>
        <position position="1"/>
    </location>
</feature>
<dbReference type="OrthoDB" id="9907143at2759"/>
<dbReference type="Pfam" id="PF08157">
    <property type="entry name" value="NUC129"/>
    <property type="match status" value="1"/>
</dbReference>
<gene>
    <name evidence="3" type="primary">Nol7</name>
    <name evidence="3" type="ORF">UPUEPO_R12018</name>
</gene>
<feature type="non-terminal residue" evidence="3">
    <location>
        <position position="201"/>
    </location>
</feature>
<evidence type="ECO:0000259" key="2">
    <source>
        <dbReference type="Pfam" id="PF08157"/>
    </source>
</evidence>
<feature type="domain" description="U3 small nucleolar RNA-associated protein NOL7 C-terminal" evidence="2">
    <location>
        <begin position="123"/>
        <end position="185"/>
    </location>
</feature>
<evidence type="ECO:0000313" key="4">
    <source>
        <dbReference type="Proteomes" id="UP000544127"/>
    </source>
</evidence>
<evidence type="ECO:0000313" key="3">
    <source>
        <dbReference type="EMBL" id="NWU89542.1"/>
    </source>
</evidence>
<sequence>SSEDEADDAPAELSFGAAKETARAERRVAGEAARRDRELLKEKRRRRQELFVEQKKRKLLPLAVLEELATAPPARAKGPDKAAPPDKRRGGGAVKQQQKGPAQKQVKKAKGRKKGASGSQSNYVAVCLKDQRGPSLQQELAQAFLTSQLYGPDAKRAQPNDFFSIENKKNPVKKAAVQFVDKSWGQEKKEKAERFKRRWLA</sequence>
<feature type="compositionally biased region" description="Acidic residues" evidence="1">
    <location>
        <begin position="1"/>
        <end position="10"/>
    </location>
</feature>
<evidence type="ECO:0000256" key="1">
    <source>
        <dbReference type="SAM" id="MobiDB-lite"/>
    </source>
</evidence>
<proteinExistence type="predicted"/>
<dbReference type="PANTHER" id="PTHR32337">
    <property type="entry name" value="NUCLEOLAR PROTEIN 7"/>
    <property type="match status" value="1"/>
</dbReference>
<dbReference type="EMBL" id="VZRI01001308">
    <property type="protein sequence ID" value="NWU89542.1"/>
    <property type="molecule type" value="Genomic_DNA"/>
</dbReference>